<keyword evidence="1 2" id="KW-0732">Signal</keyword>
<dbReference type="InterPro" id="IPR028994">
    <property type="entry name" value="Integrin_alpha_N"/>
</dbReference>
<dbReference type="Pfam" id="PF07593">
    <property type="entry name" value="UnbV_ASPIC"/>
    <property type="match status" value="1"/>
</dbReference>
<keyword evidence="5" id="KW-1185">Reference proteome</keyword>
<dbReference type="Gene3D" id="2.130.10.130">
    <property type="entry name" value="Integrin alpha, N-terminal"/>
    <property type="match status" value="1"/>
</dbReference>
<feature type="signal peptide" evidence="2">
    <location>
        <begin position="1"/>
        <end position="21"/>
    </location>
</feature>
<comment type="caution">
    <text evidence="4">The sequence shown here is derived from an EMBL/GenBank/DDBJ whole genome shotgun (WGS) entry which is preliminary data.</text>
</comment>
<dbReference type="PANTHER" id="PTHR46580">
    <property type="entry name" value="SENSOR KINASE-RELATED"/>
    <property type="match status" value="1"/>
</dbReference>
<dbReference type="EMBL" id="JBHSDU010000015">
    <property type="protein sequence ID" value="MFC4314107.1"/>
    <property type="molecule type" value="Genomic_DNA"/>
</dbReference>
<feature type="domain" description="ASPIC/UnbV" evidence="3">
    <location>
        <begin position="428"/>
        <end position="492"/>
    </location>
</feature>
<feature type="chain" id="PRO_5045220029" evidence="2">
    <location>
        <begin position="22"/>
        <end position="506"/>
    </location>
</feature>
<dbReference type="InterPro" id="IPR013517">
    <property type="entry name" value="FG-GAP"/>
</dbReference>
<dbReference type="RefSeq" id="WP_380605019.1">
    <property type="nucleotide sequence ID" value="NZ_JBHSDU010000015.1"/>
</dbReference>
<accession>A0ABV8T2X6</accession>
<dbReference type="Pfam" id="PF13517">
    <property type="entry name" value="FG-GAP_3"/>
    <property type="match status" value="3"/>
</dbReference>
<name>A0ABV8T2X6_9GAMM</name>
<sequence>MNTLLRRWGVLSIVLAAHASAASTPEQGPEFTPVQPDVFAKSGGLASAWADFDGDGDLDLAVSFGTGELRLYRNDKGVFTNVGPDVGLPTQGAEMRGLAWGDYDNDGDVDLYAATSGRGGTVGRLGDTIVGGLLFRNDNGRFAEVAKAAGVAAPGPNARQANWIDYDNDGDLDLFVTQRASSNRLMRNDGGTFVDVSGEAKINDPRRSVGACWFDFDQDGDLDVFVANQQGDKDGFYRNDGGIFTDIAAELNIQQPHRSLEEGGVNCAVGDYDNDGDFDLYVTVYGVNILYRNEGGKFRDVAQEVGITGEKMAVGVNWGDYDNDGLLDLVIAGYARENGKYRSVDHLLRNTGDRFVEMLVPGSAMHVGDHAALWADYDNDGDLDLSLTEGYNPAGHHPVLRNDLSAKPKRYSLQVQVLDRNGHLTRAGSEVRLYDAKGALLASRLVSPTEGYDSQSAMPVHFGLPSSAPVTVEVTYLTKAGRKQQRIEDVKPAKWAGRWLVAKEAP</sequence>
<dbReference type="InterPro" id="IPR011519">
    <property type="entry name" value="UnbV_ASPIC"/>
</dbReference>
<evidence type="ECO:0000313" key="5">
    <source>
        <dbReference type="Proteomes" id="UP001595904"/>
    </source>
</evidence>
<proteinExistence type="predicted"/>
<gene>
    <name evidence="4" type="ORF">ACFPN2_33850</name>
</gene>
<evidence type="ECO:0000256" key="1">
    <source>
        <dbReference type="ARBA" id="ARBA00022729"/>
    </source>
</evidence>
<dbReference type="Proteomes" id="UP001595904">
    <property type="component" value="Unassembled WGS sequence"/>
</dbReference>
<evidence type="ECO:0000313" key="4">
    <source>
        <dbReference type="EMBL" id="MFC4314107.1"/>
    </source>
</evidence>
<evidence type="ECO:0000259" key="3">
    <source>
        <dbReference type="Pfam" id="PF07593"/>
    </source>
</evidence>
<dbReference type="PANTHER" id="PTHR46580:SF4">
    <property type="entry name" value="ATP_GTP-BINDING PROTEIN"/>
    <property type="match status" value="1"/>
</dbReference>
<dbReference type="SUPFAM" id="SSF69318">
    <property type="entry name" value="Integrin alpha N-terminal domain"/>
    <property type="match status" value="1"/>
</dbReference>
<evidence type="ECO:0000256" key="2">
    <source>
        <dbReference type="SAM" id="SignalP"/>
    </source>
</evidence>
<protein>
    <submittedName>
        <fullName evidence="4">CRTAC1 family protein</fullName>
    </submittedName>
</protein>
<organism evidence="4 5">
    <name type="scientific">Steroidobacter flavus</name>
    <dbReference type="NCBI Taxonomy" id="1842136"/>
    <lineage>
        <taxon>Bacteria</taxon>
        <taxon>Pseudomonadati</taxon>
        <taxon>Pseudomonadota</taxon>
        <taxon>Gammaproteobacteria</taxon>
        <taxon>Steroidobacterales</taxon>
        <taxon>Steroidobacteraceae</taxon>
        <taxon>Steroidobacter</taxon>
    </lineage>
</organism>
<reference evidence="5" key="1">
    <citation type="journal article" date="2019" name="Int. J. Syst. Evol. Microbiol.">
        <title>The Global Catalogue of Microorganisms (GCM) 10K type strain sequencing project: providing services to taxonomists for standard genome sequencing and annotation.</title>
        <authorList>
            <consortium name="The Broad Institute Genomics Platform"/>
            <consortium name="The Broad Institute Genome Sequencing Center for Infectious Disease"/>
            <person name="Wu L."/>
            <person name="Ma J."/>
        </authorList>
    </citation>
    <scope>NUCLEOTIDE SEQUENCE [LARGE SCALE GENOMIC DNA]</scope>
    <source>
        <strain evidence="5">CGMCC 1.10759</strain>
    </source>
</reference>